<dbReference type="RefSeq" id="WP_169670669.1">
    <property type="nucleotide sequence ID" value="NZ_JABBHF010000002.1"/>
</dbReference>
<dbReference type="GO" id="GO:0016787">
    <property type="term" value="F:hydrolase activity"/>
    <property type="evidence" value="ECO:0007669"/>
    <property type="project" value="UniProtKB-KW"/>
</dbReference>
<dbReference type="InterPro" id="IPR014718">
    <property type="entry name" value="GH-type_carb-bd"/>
</dbReference>
<dbReference type="PANTHER" id="PTHR35803:SF1">
    <property type="entry name" value="GLUCAN 1,4-ALPHA-GLUCOSIDASE SUSB"/>
    <property type="match status" value="1"/>
</dbReference>
<dbReference type="PANTHER" id="PTHR35803">
    <property type="entry name" value="GLUCAN 1,4-ALPHA-GLUCOSIDASE SUSB-RELATED"/>
    <property type="match status" value="1"/>
</dbReference>
<gene>
    <name evidence="7" type="ORF">HHX25_04695</name>
</gene>
<comment type="cofactor">
    <cofactor evidence="1">
        <name>Ca(2+)</name>
        <dbReference type="ChEBI" id="CHEBI:29108"/>
    </cofactor>
</comment>
<organism evidence="7 8">
    <name type="scientific">Flavivirga algicola</name>
    <dbReference type="NCBI Taxonomy" id="2729136"/>
    <lineage>
        <taxon>Bacteria</taxon>
        <taxon>Pseudomonadati</taxon>
        <taxon>Bacteroidota</taxon>
        <taxon>Flavobacteriia</taxon>
        <taxon>Flavobacteriales</taxon>
        <taxon>Flavobacteriaceae</taxon>
        <taxon>Flavivirga</taxon>
    </lineage>
</organism>
<sequence>MRAPIVKSIICIIFLVSCTPKKNSIETTVVSPDGHIKVDFFLSDQNEPSYLVQYKKEKLIDSSKLGFELKDALPLSKNFKILNVQKSTTDETWSMIWGEDAQVRNHYNTLKVVLEEHSELKRKLNIIFKVYNDGLGFRYEFPEQKNLDHIVITDENTEFNLVGDHKVWWIPGDWDIYEYLYNTTKFSEIDALKYYKPGTHLGQTYIPENAVNTPVTMKTDSGVYLSFHEADLTDYAGMTLAVDTLKLKMKSALVGNKQNIKVIQEIPFETPWRTIQITDRAGDLIESKLILNLNDPSVIDSMPYFKPMKYVGIWWDMHIGTGNWDYSGKYHAANTVYAKKMIDFAEAHNFQGMLVEGWNTGWEKWWDKKNKKEHFDFVTPYPDYNLEEVVRYGKSKGVELIMHHETSADIIGYEKQLDTAFALMQSLDIHSVKTGYVGRIIPEGEYHHGQYMVNHYQKVLDKGLETQVAINAHEPIKATGKRRTYPVAIAREGVRGQEYNAWSNDGGNPPEHLTIVPFTRMLGGPIDYTPGIFNTSLNPYKEHNQINTTLAHQLALYVVLYSPVQMVPDLIKHYENNPALQFIEDVGVDWNKTKVLDAEIGDFITVARQEKGTQNWFLGTITDENKRTLKVTLDFLDSDRTYIAKLYKDTSDAHYLNNPEAYQIEEQEVDSKTVLELYLAAGGGCAISIMPKNNVNE</sequence>
<evidence type="ECO:0000256" key="3">
    <source>
        <dbReference type="ARBA" id="ARBA00022837"/>
    </source>
</evidence>
<evidence type="ECO:0000259" key="6">
    <source>
        <dbReference type="Pfam" id="PF14509"/>
    </source>
</evidence>
<dbReference type="Gene3D" id="3.20.20.70">
    <property type="entry name" value="Aldolase class I"/>
    <property type="match status" value="1"/>
</dbReference>
<dbReference type="Pfam" id="PF10566">
    <property type="entry name" value="Glyco_hydro_97"/>
    <property type="match status" value="1"/>
</dbReference>
<protein>
    <submittedName>
        <fullName evidence="7">Glycoside hydrolase family 97 protein</fullName>
    </submittedName>
</protein>
<evidence type="ECO:0000259" key="4">
    <source>
        <dbReference type="Pfam" id="PF10566"/>
    </source>
</evidence>
<keyword evidence="8" id="KW-1185">Reference proteome</keyword>
<evidence type="ECO:0000256" key="2">
    <source>
        <dbReference type="ARBA" id="ARBA00011245"/>
    </source>
</evidence>
<feature type="domain" description="Glycosyl-hydrolase 97 catalytic" evidence="4">
    <location>
        <begin position="314"/>
        <end position="494"/>
    </location>
</feature>
<dbReference type="Pfam" id="PF14509">
    <property type="entry name" value="GH97_C"/>
    <property type="match status" value="1"/>
</dbReference>
<feature type="domain" description="Glycosyl-hydrolase 97 C-terminal oligomerisation" evidence="6">
    <location>
        <begin position="589"/>
        <end position="689"/>
    </location>
</feature>
<keyword evidence="7" id="KW-0378">Hydrolase</keyword>
<accession>A0ABX1RTA4</accession>
<name>A0ABX1RTA4_9FLAO</name>
<feature type="domain" description="Glycosyl-hydrolase 97 N-terminal" evidence="5">
    <location>
        <begin position="29"/>
        <end position="296"/>
    </location>
</feature>
<reference evidence="7 8" key="1">
    <citation type="submission" date="2020-04" db="EMBL/GenBank/DDBJ databases">
        <title>A Flavivirga sp. nov.</title>
        <authorList>
            <person name="Sun X."/>
        </authorList>
    </citation>
    <scope>NUCLEOTIDE SEQUENCE [LARGE SCALE GENOMIC DNA]</scope>
    <source>
        <strain evidence="7 8">Y03</strain>
    </source>
</reference>
<dbReference type="InterPro" id="IPR029483">
    <property type="entry name" value="GH97_C"/>
</dbReference>
<evidence type="ECO:0000256" key="1">
    <source>
        <dbReference type="ARBA" id="ARBA00001913"/>
    </source>
</evidence>
<dbReference type="PROSITE" id="PS51257">
    <property type="entry name" value="PROKAR_LIPOPROTEIN"/>
    <property type="match status" value="1"/>
</dbReference>
<dbReference type="Gene3D" id="2.70.98.10">
    <property type="match status" value="1"/>
</dbReference>
<dbReference type="InterPro" id="IPR019563">
    <property type="entry name" value="GH97_catalytic"/>
</dbReference>
<dbReference type="InterPro" id="IPR052720">
    <property type="entry name" value="Glycosyl_hydrolase_97"/>
</dbReference>
<dbReference type="InterPro" id="IPR029486">
    <property type="entry name" value="GH97_N"/>
</dbReference>
<dbReference type="Proteomes" id="UP000746690">
    <property type="component" value="Unassembled WGS sequence"/>
</dbReference>
<dbReference type="Pfam" id="PF14508">
    <property type="entry name" value="GH97_N"/>
    <property type="match status" value="1"/>
</dbReference>
<comment type="caution">
    <text evidence="7">The sequence shown here is derived from an EMBL/GenBank/DDBJ whole genome shotgun (WGS) entry which is preliminary data.</text>
</comment>
<proteinExistence type="predicted"/>
<dbReference type="InterPro" id="IPR013785">
    <property type="entry name" value="Aldolase_TIM"/>
</dbReference>
<evidence type="ECO:0000313" key="8">
    <source>
        <dbReference type="Proteomes" id="UP000746690"/>
    </source>
</evidence>
<keyword evidence="3" id="KW-0106">Calcium</keyword>
<comment type="subunit">
    <text evidence="2">Monomer.</text>
</comment>
<evidence type="ECO:0000313" key="7">
    <source>
        <dbReference type="EMBL" id="NMH86790.1"/>
    </source>
</evidence>
<evidence type="ECO:0000259" key="5">
    <source>
        <dbReference type="Pfam" id="PF14508"/>
    </source>
</evidence>
<dbReference type="EMBL" id="JABBHF010000002">
    <property type="protein sequence ID" value="NMH86790.1"/>
    <property type="molecule type" value="Genomic_DNA"/>
</dbReference>